<feature type="domain" description="Histidine kinase" evidence="16">
    <location>
        <begin position="211"/>
        <end position="428"/>
    </location>
</feature>
<dbReference type="CDD" id="cd00075">
    <property type="entry name" value="HATPase"/>
    <property type="match status" value="1"/>
</dbReference>
<dbReference type="InterPro" id="IPR004358">
    <property type="entry name" value="Sig_transdc_His_kin-like_C"/>
</dbReference>
<comment type="caution">
    <text evidence="18">The sequence shown here is derived from an EMBL/GenBank/DDBJ whole genome shotgun (WGS) entry which is preliminary data.</text>
</comment>
<keyword evidence="11" id="KW-0067">ATP-binding</keyword>
<dbReference type="Gene3D" id="6.10.340.10">
    <property type="match status" value="1"/>
</dbReference>
<organism evidence="18">
    <name type="scientific">bioreactor metagenome</name>
    <dbReference type="NCBI Taxonomy" id="1076179"/>
    <lineage>
        <taxon>unclassified sequences</taxon>
        <taxon>metagenomes</taxon>
        <taxon>ecological metagenomes</taxon>
    </lineage>
</organism>
<dbReference type="SMART" id="SM00304">
    <property type="entry name" value="HAMP"/>
    <property type="match status" value="1"/>
</dbReference>
<dbReference type="PROSITE" id="PS50109">
    <property type="entry name" value="HIS_KIN"/>
    <property type="match status" value="1"/>
</dbReference>
<dbReference type="InterPro" id="IPR050398">
    <property type="entry name" value="HssS/ArlS-like"/>
</dbReference>
<evidence type="ECO:0000256" key="3">
    <source>
        <dbReference type="ARBA" id="ARBA00004236"/>
    </source>
</evidence>
<keyword evidence="8 15" id="KW-0812">Transmembrane</keyword>
<dbReference type="FunFam" id="3.30.565.10:FF:000013">
    <property type="entry name" value="Two-component sensor histidine kinase"/>
    <property type="match status" value="1"/>
</dbReference>
<dbReference type="CDD" id="cd06225">
    <property type="entry name" value="HAMP"/>
    <property type="match status" value="1"/>
</dbReference>
<comment type="subcellular location">
    <subcellularLocation>
        <location evidence="3">Cell membrane</location>
    </subcellularLocation>
    <subcellularLocation>
        <location evidence="2">Membrane</location>
        <topology evidence="2">Multi-pass membrane protein</topology>
    </subcellularLocation>
</comment>
<reference evidence="18" key="1">
    <citation type="submission" date="2019-08" db="EMBL/GenBank/DDBJ databases">
        <authorList>
            <person name="Kucharzyk K."/>
            <person name="Murdoch R.W."/>
            <person name="Higgins S."/>
            <person name="Loffler F."/>
        </authorList>
    </citation>
    <scope>NUCLEOTIDE SEQUENCE</scope>
</reference>
<dbReference type="GO" id="GO:0005524">
    <property type="term" value="F:ATP binding"/>
    <property type="evidence" value="ECO:0007669"/>
    <property type="project" value="UniProtKB-KW"/>
</dbReference>
<sequence>MQNQSYYIVSEIYNKQISSKDKEDIENIINKHNNNNTKILISDLKGKILYKSSNAEESYIDISMALKNSIKFNQSMNTEGYENYKGEFIAFYPLQFKDGEVSYVILKGVPIGDITRKEINRQNSFIALLWAVMFFIGLFFIITGKRVQYLQSIATTIMSMSKGDLKQRVPLIGEDELTVLAQNINFMAEELNNKIEVERELEKTKSELITNVSHDLRTPLTSILGYLNLIKDKKFSDENQLMEYSGIAYNKSVKLKKLIDELFEYTKLSGEGVKLNISLISLNELLEQLLEEFVPVFEENNLVIIKDIRKENIRLYADGEKIARVFENLLGNAIRYSYKPGEIRVGLYEEDKKVVFYISNKGNNIPKDELNKIFDRFYRVEKSRSQSTGGSGLGLAICKNIVKLHKGSIYASSEDDTITFKVYLNNKAE</sequence>
<evidence type="ECO:0000313" key="18">
    <source>
        <dbReference type="EMBL" id="MPM54475.1"/>
    </source>
</evidence>
<dbReference type="SUPFAM" id="SSF55874">
    <property type="entry name" value="ATPase domain of HSP90 chaperone/DNA topoisomerase II/histidine kinase"/>
    <property type="match status" value="1"/>
</dbReference>
<keyword evidence="12 15" id="KW-1133">Transmembrane helix</keyword>
<dbReference type="SMART" id="SM00388">
    <property type="entry name" value="HisKA"/>
    <property type="match status" value="1"/>
</dbReference>
<protein>
    <recommendedName>
        <fullName evidence="4">histidine kinase</fullName>
        <ecNumber evidence="4">2.7.13.3</ecNumber>
    </recommendedName>
</protein>
<keyword evidence="5" id="KW-1003">Cell membrane</keyword>
<dbReference type="GO" id="GO:0000155">
    <property type="term" value="F:phosphorelay sensor kinase activity"/>
    <property type="evidence" value="ECO:0007669"/>
    <property type="project" value="InterPro"/>
</dbReference>
<keyword evidence="13" id="KW-0902">Two-component regulatory system</keyword>
<dbReference type="Pfam" id="PF00512">
    <property type="entry name" value="HisKA"/>
    <property type="match status" value="1"/>
</dbReference>
<evidence type="ECO:0000256" key="11">
    <source>
        <dbReference type="ARBA" id="ARBA00022840"/>
    </source>
</evidence>
<dbReference type="InterPro" id="IPR003661">
    <property type="entry name" value="HisK_dim/P_dom"/>
</dbReference>
<dbReference type="SUPFAM" id="SSF158472">
    <property type="entry name" value="HAMP domain-like"/>
    <property type="match status" value="1"/>
</dbReference>
<dbReference type="Pfam" id="PF00672">
    <property type="entry name" value="HAMP"/>
    <property type="match status" value="1"/>
</dbReference>
<gene>
    <name evidence="18" type="primary">sasA_264</name>
    <name evidence="18" type="ORF">SDC9_101253</name>
</gene>
<keyword evidence="14 15" id="KW-0472">Membrane</keyword>
<comment type="catalytic activity">
    <reaction evidence="1">
        <text>ATP + protein L-histidine = ADP + protein N-phospho-L-histidine.</text>
        <dbReference type="EC" id="2.7.13.3"/>
    </reaction>
</comment>
<evidence type="ECO:0000256" key="5">
    <source>
        <dbReference type="ARBA" id="ARBA00022475"/>
    </source>
</evidence>
<feature type="transmembrane region" description="Helical" evidence="15">
    <location>
        <begin position="125"/>
        <end position="142"/>
    </location>
</feature>
<proteinExistence type="predicted"/>
<dbReference type="InterPro" id="IPR003660">
    <property type="entry name" value="HAMP_dom"/>
</dbReference>
<dbReference type="SMART" id="SM00387">
    <property type="entry name" value="HATPase_c"/>
    <property type="match status" value="1"/>
</dbReference>
<dbReference type="PANTHER" id="PTHR45528:SF8">
    <property type="entry name" value="HISTIDINE KINASE"/>
    <property type="match status" value="1"/>
</dbReference>
<dbReference type="Gene3D" id="1.10.287.130">
    <property type="match status" value="1"/>
</dbReference>
<keyword evidence="9" id="KW-0547">Nucleotide-binding</keyword>
<dbReference type="EMBL" id="VSSQ01014819">
    <property type="protein sequence ID" value="MPM54475.1"/>
    <property type="molecule type" value="Genomic_DNA"/>
</dbReference>
<evidence type="ECO:0000256" key="4">
    <source>
        <dbReference type="ARBA" id="ARBA00012438"/>
    </source>
</evidence>
<evidence type="ECO:0000256" key="2">
    <source>
        <dbReference type="ARBA" id="ARBA00004141"/>
    </source>
</evidence>
<dbReference type="FunFam" id="1.10.287.130:FF:000008">
    <property type="entry name" value="Two-component sensor histidine kinase"/>
    <property type="match status" value="1"/>
</dbReference>
<evidence type="ECO:0000256" key="10">
    <source>
        <dbReference type="ARBA" id="ARBA00022777"/>
    </source>
</evidence>
<dbReference type="InterPro" id="IPR005467">
    <property type="entry name" value="His_kinase_dom"/>
</dbReference>
<dbReference type="EC" id="2.7.13.3" evidence="4"/>
<dbReference type="InterPro" id="IPR036890">
    <property type="entry name" value="HATPase_C_sf"/>
</dbReference>
<feature type="domain" description="HAMP" evidence="17">
    <location>
        <begin position="144"/>
        <end position="196"/>
    </location>
</feature>
<evidence type="ECO:0000259" key="16">
    <source>
        <dbReference type="PROSITE" id="PS50109"/>
    </source>
</evidence>
<dbReference type="Pfam" id="PF02518">
    <property type="entry name" value="HATPase_c"/>
    <property type="match status" value="1"/>
</dbReference>
<dbReference type="Gene3D" id="3.30.565.10">
    <property type="entry name" value="Histidine kinase-like ATPase, C-terminal domain"/>
    <property type="match status" value="1"/>
</dbReference>
<evidence type="ECO:0000256" key="7">
    <source>
        <dbReference type="ARBA" id="ARBA00022679"/>
    </source>
</evidence>
<evidence type="ECO:0000256" key="15">
    <source>
        <dbReference type="SAM" id="Phobius"/>
    </source>
</evidence>
<evidence type="ECO:0000256" key="13">
    <source>
        <dbReference type="ARBA" id="ARBA00023012"/>
    </source>
</evidence>
<dbReference type="PRINTS" id="PR00344">
    <property type="entry name" value="BCTRLSENSOR"/>
</dbReference>
<evidence type="ECO:0000256" key="6">
    <source>
        <dbReference type="ARBA" id="ARBA00022553"/>
    </source>
</evidence>
<dbReference type="CDD" id="cd00082">
    <property type="entry name" value="HisKA"/>
    <property type="match status" value="1"/>
</dbReference>
<evidence type="ECO:0000256" key="8">
    <source>
        <dbReference type="ARBA" id="ARBA00022692"/>
    </source>
</evidence>
<name>A0A645AMM7_9ZZZZ</name>
<keyword evidence="10 18" id="KW-0418">Kinase</keyword>
<accession>A0A645AMM7</accession>
<dbReference type="InterPro" id="IPR003594">
    <property type="entry name" value="HATPase_dom"/>
</dbReference>
<dbReference type="SUPFAM" id="SSF47384">
    <property type="entry name" value="Homodimeric domain of signal transducing histidine kinase"/>
    <property type="match status" value="1"/>
</dbReference>
<dbReference type="AlphaFoldDB" id="A0A645AMM7"/>
<evidence type="ECO:0000259" key="17">
    <source>
        <dbReference type="PROSITE" id="PS50885"/>
    </source>
</evidence>
<evidence type="ECO:0000256" key="1">
    <source>
        <dbReference type="ARBA" id="ARBA00000085"/>
    </source>
</evidence>
<dbReference type="PANTHER" id="PTHR45528">
    <property type="entry name" value="SENSOR HISTIDINE KINASE CPXA"/>
    <property type="match status" value="1"/>
</dbReference>
<keyword evidence="7 18" id="KW-0808">Transferase</keyword>
<keyword evidence="6" id="KW-0597">Phosphoprotein</keyword>
<evidence type="ECO:0000256" key="12">
    <source>
        <dbReference type="ARBA" id="ARBA00022989"/>
    </source>
</evidence>
<evidence type="ECO:0000256" key="14">
    <source>
        <dbReference type="ARBA" id="ARBA00023136"/>
    </source>
</evidence>
<dbReference type="InterPro" id="IPR036097">
    <property type="entry name" value="HisK_dim/P_sf"/>
</dbReference>
<evidence type="ECO:0000256" key="9">
    <source>
        <dbReference type="ARBA" id="ARBA00022741"/>
    </source>
</evidence>
<dbReference type="GO" id="GO:0005886">
    <property type="term" value="C:plasma membrane"/>
    <property type="evidence" value="ECO:0007669"/>
    <property type="project" value="UniProtKB-SubCell"/>
</dbReference>
<dbReference type="PROSITE" id="PS50885">
    <property type="entry name" value="HAMP"/>
    <property type="match status" value="1"/>
</dbReference>